<dbReference type="Pfam" id="PF24517">
    <property type="entry name" value="CBM96"/>
    <property type="match status" value="1"/>
</dbReference>
<keyword evidence="11" id="KW-0119">Carbohydrate metabolism</keyword>
<keyword evidence="14" id="KW-1185">Reference proteome</keyword>
<dbReference type="CDD" id="cd11304">
    <property type="entry name" value="Cadherin_repeat"/>
    <property type="match status" value="2"/>
</dbReference>
<proteinExistence type="inferred from homology"/>
<dbReference type="SMART" id="SM00089">
    <property type="entry name" value="PKD"/>
    <property type="match status" value="3"/>
</dbReference>
<dbReference type="InterPro" id="IPR026444">
    <property type="entry name" value="Secre_tail"/>
</dbReference>
<evidence type="ECO:0000256" key="6">
    <source>
        <dbReference type="ARBA" id="ARBA00022729"/>
    </source>
</evidence>
<accession>A0A5M8QUJ1</accession>
<keyword evidence="9" id="KW-0472">Membrane</keyword>
<dbReference type="Pfam" id="PF11721">
    <property type="entry name" value="Malectin"/>
    <property type="match status" value="1"/>
</dbReference>
<evidence type="ECO:0000256" key="7">
    <source>
        <dbReference type="ARBA" id="ARBA00022824"/>
    </source>
</evidence>
<dbReference type="InterPro" id="IPR021720">
    <property type="entry name" value="Malectin_dom"/>
</dbReference>
<dbReference type="SUPFAM" id="SSF49313">
    <property type="entry name" value="Cadherin-like"/>
    <property type="match status" value="2"/>
</dbReference>
<dbReference type="InterPro" id="IPR013783">
    <property type="entry name" value="Ig-like_fold"/>
</dbReference>
<feature type="domain" description="PKD/Chitinase" evidence="12">
    <location>
        <begin position="477"/>
        <end position="560"/>
    </location>
</feature>
<dbReference type="SUPFAM" id="SSF50952">
    <property type="entry name" value="Soluble quinoprotein glucose dehydrogenase"/>
    <property type="match status" value="1"/>
</dbReference>
<dbReference type="Gene3D" id="2.60.120.430">
    <property type="entry name" value="Galactose-binding lectin"/>
    <property type="match status" value="2"/>
</dbReference>
<evidence type="ECO:0000259" key="12">
    <source>
        <dbReference type="SMART" id="SM00089"/>
    </source>
</evidence>
<gene>
    <name evidence="13" type="ORF">FEM33_10225</name>
</gene>
<dbReference type="GO" id="GO:0016020">
    <property type="term" value="C:membrane"/>
    <property type="evidence" value="ECO:0007669"/>
    <property type="project" value="InterPro"/>
</dbReference>
<dbReference type="GO" id="GO:0030246">
    <property type="term" value="F:carbohydrate binding"/>
    <property type="evidence" value="ECO:0007669"/>
    <property type="project" value="InterPro"/>
</dbReference>
<evidence type="ECO:0000313" key="13">
    <source>
        <dbReference type="EMBL" id="KAA6439819.1"/>
    </source>
</evidence>
<dbReference type="Gene3D" id="2.120.10.30">
    <property type="entry name" value="TolB, C-terminal domain"/>
    <property type="match status" value="1"/>
</dbReference>
<evidence type="ECO:0000256" key="3">
    <source>
        <dbReference type="ARBA" id="ARBA00009141"/>
    </source>
</evidence>
<dbReference type="GO" id="GO:0005509">
    <property type="term" value="F:calcium ion binding"/>
    <property type="evidence" value="ECO:0007669"/>
    <property type="project" value="InterPro"/>
</dbReference>
<evidence type="ECO:0000313" key="14">
    <source>
        <dbReference type="Proteomes" id="UP000323994"/>
    </source>
</evidence>
<dbReference type="Gene3D" id="2.60.120.200">
    <property type="match status" value="1"/>
</dbReference>
<dbReference type="InterPro" id="IPR039155">
    <property type="entry name" value="MLEC"/>
</dbReference>
<sequence>ALGVGIPSSGKLTIETTVINPYNGTGSEQGGIWAGLNDKTFVKLAITGNKVEMRKEVNDVSSTASASSNPDQRVTATISGLNTKTVRLRLVLDLVTNKMEGFYSTDGVNYINAGAGYATPAVDIASMSLAGKPLYAGLYATHRNATTSVSFTFDNFSITKDDSAAKLLTFKPSGLDFTAVQGQAVTGKSTILAASEGTPAITLSSTEGSWLNLPSVSSAGTISFGPSNFSTTMAPGIYEAVVTATANGYQPATLLINLTITTPSVTQQQIQVNFQNAGTVPPAGWVRDYGQPLGPRTGANQGTGLEYGWRRRSNGTLLDLSGDGASNLGNGRRRSTPDDVLLASLMHMQADDISGDFNGTKIEGYWEIKVPNGSYEVTVTSGDGEIGVYPESHTINVEGVNAIKSFVPSGAAGSSTRFKTGKVQVKVSDGYLTINADGGTNAKINTAVITPVNVSPYLIWSASEYSLAVEKATTTTGRTFSLDLSHSTIQDNLPISITAEYGPGAANWLSFDASHNGDEPNVTFDYKAALSLAVGTYTATVTASAQGYTSASTLVQVTVLASGANQPYVISSTPINGATNVSVNIASIAANNIYVPIVDGFKGGVDNSTISLNTVKLYKVVGTATAEILGTTQGTGGGDAISFSPRYALEANTKYKFVVTDQVKSYSGAAFKPYEATFTTGSTTTSTPNPVAAEFAPKQVIPGTIGKKYTCLTFGPDGKFYALRLDGVIERFTVDHQTGMLSNQQEINSLTAKYGLRSSVGLTFDPSSTATNLIAWVSHCSAGLTNAPEFDGNISKLTGSNLQNEQLVLTKLPRSKADHLVNSIAFGPDGALYFNQGSLSSMGNFDRSWQRDESLLAATVLRLDLKKLTGITLPLDVRTTSNQALINAAPSNSYRMSDGTYNPYASNSPLTIYASGVRNAVDLVWHSNGQLYVPTNGSAAGGNSPASVIGTRRPDGSFYNGPFVDTTNSIKVQNDWLFRVNPLKPVGYYGHPNPLRGEYVANRGYLDNPKYPATQGPDANYRGAAYNFELNKSPNGAIEYKSNAFNGALKGRLLVCRFSGGSDIIVLEPGSKVKDPSVTSASSNDKIYDIIGAQTGSGTEGITGLSGFTNPLDITEDVETGNLYVIEYNWNNTKGKTSQIVMLKAIATSVQAGIAEVSPSEIVDNDVVSGAAGKPHAITLANIGNSNLTVTGISLSGTDKSQFQVSLAPTATVAAPVTIARGSAVTFNVTFNPTTAGIKTASLLVSSTGNPVQTVVLRGLGTAGLSGTNEPSLQMVMDLHNIKVNVGDDNKSTNVIHSNTTTAKAPLLGEEIPVQAFLRASDGPVTIEPLSVFGPQGPSGTVTGFGWYSSGDANAKTELFTVANSNYQTVDVQINGASSFDPGINSFGFYSRWPYFANRHLYSEDALNTFTGALPHHVRVYPLKDAAGQTVEHAYVIAFEETTSGLDYQDIVVIARNIKPYEASVKELTLSASAMNFIHSLGTAAPAAQTVTLSANLGTPPVSISKTANSNWLILPASPAIGNLSFGINPTGLAIGTYNATVTFSSDGYTSASLPVTLTVTNANNAPVLTPIGNKTAAVGQTLTFTATATDDPGQTETYSLIKAPAGATIDPVTGVFTWTPSTTGTFIFTVKVTDNGSPAMSDVEDITVTVGSTPLAIRINAGGAAFTASGNRQFAADSYFGGINRTGTLANTVDILNTTDDVLYRSERSSESFNYSIPVTNGTMNVVLHFAETWFGAPGGGTGGSGKRRFNVDIEGSRKLTNYDIYAVAGGALRPVQETFAVTVTDGILNINFTSGSVNIPKLSAIEVMQQTTSTNTAPVLAAIGNKTVTVGQALSFTAIATDADAGQSKTFSLVNAPGGAAINATTGVFSWTPASAGTYTFAVKVTDNGSPALSDDETITVTVNGTASTSVTLSPLADSYVRNGSYAGTNYGSATSLVVKSGSGDGITRSAYLKFSLSSLSQVSSAKLRIYGNNTENTTTVNLSAYGVDNDSWTEGGINLNNAPASSSTVLGLVGVTNTKKYYEIDVTAYVQAQLAADKVVSIALKNPSNQNRNLTFNSRENTSNKPQLLITGTTTSGARTSAEEFFGQESKVEFVNSTIYPNPIRKRFTVEISRQHAEDVSLELISQNGRSFDIKTPKQLPAGSKTEIDVTDLSLSAGIYLLKIQSAAATETLKVLVTD</sequence>
<dbReference type="InterPro" id="IPR011041">
    <property type="entry name" value="Quinoprot_gluc/sorb_DH_b-prop"/>
</dbReference>
<dbReference type="Pfam" id="PF18962">
    <property type="entry name" value="Por_Secre_tail"/>
    <property type="match status" value="1"/>
</dbReference>
<dbReference type="Pfam" id="PF13205">
    <property type="entry name" value="Big_5"/>
    <property type="match status" value="1"/>
</dbReference>
<dbReference type="Pfam" id="PF05345">
    <property type="entry name" value="He_PIG"/>
    <property type="match status" value="2"/>
</dbReference>
<keyword evidence="5" id="KW-0812">Transmembrane</keyword>
<dbReference type="Gene3D" id="2.60.40.10">
    <property type="entry name" value="Immunoglobulins"/>
    <property type="match status" value="4"/>
</dbReference>
<evidence type="ECO:0000256" key="2">
    <source>
        <dbReference type="ARBA" id="ARBA00004613"/>
    </source>
</evidence>
<reference evidence="13 14" key="1">
    <citation type="submission" date="2019-05" db="EMBL/GenBank/DDBJ databases">
        <authorList>
            <person name="Qu J.-H."/>
        </authorList>
    </citation>
    <scope>NUCLEOTIDE SEQUENCE [LARGE SCALE GENOMIC DNA]</scope>
    <source>
        <strain evidence="13 14">NS28</strain>
    </source>
</reference>
<dbReference type="InterPro" id="IPR015919">
    <property type="entry name" value="Cadherin-like_sf"/>
</dbReference>
<evidence type="ECO:0000256" key="11">
    <source>
        <dbReference type="ARBA" id="ARBA00023277"/>
    </source>
</evidence>
<dbReference type="InterPro" id="IPR011042">
    <property type="entry name" value="6-blade_b-propeller_TolB-like"/>
</dbReference>
<feature type="domain" description="PKD/Chitinase" evidence="12">
    <location>
        <begin position="1821"/>
        <end position="1908"/>
    </location>
</feature>
<dbReference type="PANTHER" id="PTHR13460">
    <property type="match status" value="1"/>
</dbReference>
<comment type="subcellular location">
    <subcellularLocation>
        <location evidence="1">Endoplasmic reticulum membrane</location>
        <topology evidence="1">Single-pass type I membrane protein</topology>
    </subcellularLocation>
    <subcellularLocation>
        <location evidence="2">Secreted</location>
    </subcellularLocation>
</comment>
<comment type="similarity">
    <text evidence="3">Belongs to the malectin family.</text>
</comment>
<dbReference type="Proteomes" id="UP000323994">
    <property type="component" value="Unassembled WGS sequence"/>
</dbReference>
<dbReference type="InterPro" id="IPR032812">
    <property type="entry name" value="SbsA_Ig"/>
</dbReference>
<dbReference type="OrthoDB" id="9803752at2"/>
<dbReference type="InterPro" id="IPR008979">
    <property type="entry name" value="Galactose-bd-like_sf"/>
</dbReference>
<dbReference type="EMBL" id="VBSN01000030">
    <property type="protein sequence ID" value="KAA6439819.1"/>
    <property type="molecule type" value="Genomic_DNA"/>
</dbReference>
<keyword evidence="7" id="KW-0256">Endoplasmic reticulum</keyword>
<dbReference type="NCBIfam" id="TIGR04183">
    <property type="entry name" value="Por_Secre_tail"/>
    <property type="match status" value="1"/>
</dbReference>
<keyword evidence="8" id="KW-1133">Transmembrane helix</keyword>
<evidence type="ECO:0000256" key="5">
    <source>
        <dbReference type="ARBA" id="ARBA00022692"/>
    </source>
</evidence>
<feature type="non-terminal residue" evidence="13">
    <location>
        <position position="1"/>
    </location>
</feature>
<protein>
    <submittedName>
        <fullName evidence="13">DNRLRE domain-containing protein</fullName>
    </submittedName>
</protein>
<dbReference type="PANTHER" id="PTHR13460:SF0">
    <property type="entry name" value="MALECTIN"/>
    <property type="match status" value="1"/>
</dbReference>
<dbReference type="InterPro" id="IPR022409">
    <property type="entry name" value="PKD/Chitinase_dom"/>
</dbReference>
<evidence type="ECO:0000256" key="4">
    <source>
        <dbReference type="ARBA" id="ARBA00022525"/>
    </source>
</evidence>
<dbReference type="InterPro" id="IPR055372">
    <property type="entry name" value="CBM96"/>
</dbReference>
<dbReference type="GO" id="GO:0005576">
    <property type="term" value="C:extracellular region"/>
    <property type="evidence" value="ECO:0007669"/>
    <property type="project" value="UniProtKB-SubCell"/>
</dbReference>
<evidence type="ECO:0000256" key="1">
    <source>
        <dbReference type="ARBA" id="ARBA00004115"/>
    </source>
</evidence>
<keyword evidence="6" id="KW-0732">Signal</keyword>
<organism evidence="13 14">
    <name type="scientific">Dyadobacter flavalbus</name>
    <dbReference type="NCBI Taxonomy" id="2579942"/>
    <lineage>
        <taxon>Bacteria</taxon>
        <taxon>Pseudomonadati</taxon>
        <taxon>Bacteroidota</taxon>
        <taxon>Cytophagia</taxon>
        <taxon>Cytophagales</taxon>
        <taxon>Spirosomataceae</taxon>
        <taxon>Dyadobacter</taxon>
    </lineage>
</organism>
<evidence type="ECO:0000256" key="10">
    <source>
        <dbReference type="ARBA" id="ARBA00023180"/>
    </source>
</evidence>
<keyword evidence="4" id="KW-0964">Secreted</keyword>
<dbReference type="NCBIfam" id="NF033679">
    <property type="entry name" value="DNRLRE_dom"/>
    <property type="match status" value="1"/>
</dbReference>
<evidence type="ECO:0000256" key="8">
    <source>
        <dbReference type="ARBA" id="ARBA00022989"/>
    </source>
</evidence>
<dbReference type="SUPFAM" id="SSF49785">
    <property type="entry name" value="Galactose-binding domain-like"/>
    <property type="match status" value="2"/>
</dbReference>
<name>A0A5M8QUJ1_9BACT</name>
<feature type="domain" description="PKD/Chitinase" evidence="12">
    <location>
        <begin position="1568"/>
        <end position="1654"/>
    </location>
</feature>
<evidence type="ECO:0000256" key="9">
    <source>
        <dbReference type="ARBA" id="ARBA00023136"/>
    </source>
</evidence>
<comment type="caution">
    <text evidence="13">The sequence shown here is derived from an EMBL/GenBank/DDBJ whole genome shotgun (WGS) entry which is preliminary data.</text>
</comment>
<keyword evidence="10" id="KW-0325">Glycoprotein</keyword>